<dbReference type="GO" id="GO:0016747">
    <property type="term" value="F:acyltransferase activity, transferring groups other than amino-acyl groups"/>
    <property type="evidence" value="ECO:0007669"/>
    <property type="project" value="InterPro"/>
</dbReference>
<organism evidence="2 3">
    <name type="scientific">Azospirillum ramasamyi</name>
    <dbReference type="NCBI Taxonomy" id="682998"/>
    <lineage>
        <taxon>Bacteria</taxon>
        <taxon>Pseudomonadati</taxon>
        <taxon>Pseudomonadota</taxon>
        <taxon>Alphaproteobacteria</taxon>
        <taxon>Rhodospirillales</taxon>
        <taxon>Azospirillaceae</taxon>
        <taxon>Azospirillum</taxon>
    </lineage>
</organism>
<dbReference type="InterPro" id="IPR016181">
    <property type="entry name" value="Acyl_CoA_acyltransferase"/>
</dbReference>
<gene>
    <name evidence="2" type="ORF">DM194_03745</name>
</gene>
<dbReference type="SUPFAM" id="SSF55729">
    <property type="entry name" value="Acyl-CoA N-acyltransferases (Nat)"/>
    <property type="match status" value="1"/>
</dbReference>
<keyword evidence="2" id="KW-0808">Transferase</keyword>
<name>A0A2U9S2C9_9PROT</name>
<dbReference type="RefSeq" id="WP_111065984.1">
    <property type="nucleotide sequence ID" value="NZ_CP029829.1"/>
</dbReference>
<evidence type="ECO:0000313" key="2">
    <source>
        <dbReference type="EMBL" id="AWU93442.1"/>
    </source>
</evidence>
<dbReference type="KEGG" id="azm:DM194_03745"/>
<reference evidence="2 3" key="1">
    <citation type="journal article" date="2019" name="Int. J. Syst. Evol. Microbiol.">
        <title>Azospirillum ramasamyi sp. nov., a novel diazotrophic bacterium isolated from fermented bovine products.</title>
        <authorList>
            <person name="Anandham R."/>
            <person name="Heo J."/>
            <person name="Krishnamoorthy R."/>
            <person name="SenthilKumar M."/>
            <person name="Gopal N.O."/>
            <person name="Kim S.J."/>
            <person name="Kwon S.W."/>
        </authorList>
    </citation>
    <scope>NUCLEOTIDE SEQUENCE [LARGE SCALE GENOMIC DNA]</scope>
    <source>
        <strain evidence="2 3">M2T2B2</strain>
    </source>
</reference>
<dbReference type="Gene3D" id="3.40.630.30">
    <property type="match status" value="1"/>
</dbReference>
<accession>A0A2U9S2C9</accession>
<protein>
    <submittedName>
        <fullName evidence="2">GNAT family N-acetyltransferase</fullName>
    </submittedName>
</protein>
<dbReference type="Pfam" id="PF00583">
    <property type="entry name" value="Acetyltransf_1"/>
    <property type="match status" value="1"/>
</dbReference>
<dbReference type="OrthoDB" id="7348753at2"/>
<evidence type="ECO:0000313" key="3">
    <source>
        <dbReference type="Proteomes" id="UP000249605"/>
    </source>
</evidence>
<dbReference type="EMBL" id="CP029829">
    <property type="protein sequence ID" value="AWU93442.1"/>
    <property type="molecule type" value="Genomic_DNA"/>
</dbReference>
<sequence>MSARIPMTMPFGGAPLCGEAARAVAAVRLRTLAADLPDGLTVRMMDLDDSNLLADFRVRVVATLEDPDHYRMAGEVGNFVTDHLGDRGLTAGIFRQDGRSGTRLVAYGALGLPSGDDPNRGRDLDLPEAELPWVAHMSSAMVDPSERGRGLHHRLIDWRIEVAEALGRRHLITTVSTRNHRSWGHLAGHGIYPKRLVRVGGDLVRLLVHRDFTADPVFDTASAELVAVEDLVGRWDVFERGHVWGRVAVGEGAALRWYALCGREKGSAGAA</sequence>
<proteinExistence type="predicted"/>
<evidence type="ECO:0000259" key="1">
    <source>
        <dbReference type="Pfam" id="PF00583"/>
    </source>
</evidence>
<feature type="domain" description="N-acetyltransferase" evidence="1">
    <location>
        <begin position="131"/>
        <end position="183"/>
    </location>
</feature>
<dbReference type="Proteomes" id="UP000249605">
    <property type="component" value="Chromosome"/>
</dbReference>
<dbReference type="AlphaFoldDB" id="A0A2U9S2C9"/>
<keyword evidence="3" id="KW-1185">Reference proteome</keyword>
<dbReference type="InterPro" id="IPR000182">
    <property type="entry name" value="GNAT_dom"/>
</dbReference>